<evidence type="ECO:0000313" key="4">
    <source>
        <dbReference type="Proteomes" id="UP000436088"/>
    </source>
</evidence>
<gene>
    <name evidence="3" type="ORF">F3Y22_tig00000002pilonHSYRG00371</name>
</gene>
<evidence type="ECO:0000313" key="3">
    <source>
        <dbReference type="EMBL" id="KAE8736507.1"/>
    </source>
</evidence>
<proteinExistence type="predicted"/>
<dbReference type="AlphaFoldDB" id="A0A6A3D751"/>
<dbReference type="GO" id="GO:0003723">
    <property type="term" value="F:RNA binding"/>
    <property type="evidence" value="ECO:0007669"/>
    <property type="project" value="UniProtKB-KW"/>
</dbReference>
<dbReference type="PANTHER" id="PTHR10501">
    <property type="entry name" value="U1 SMALL NUCLEAR RIBONUCLEOPROTEIN A/U2 SMALL NUCLEAR RIBONUCLEOPROTEIN B"/>
    <property type="match status" value="1"/>
</dbReference>
<keyword evidence="1" id="KW-0694">RNA-binding</keyword>
<reference evidence="3" key="1">
    <citation type="submission" date="2019-09" db="EMBL/GenBank/DDBJ databases">
        <title>Draft genome information of white flower Hibiscus syriacus.</title>
        <authorList>
            <person name="Kim Y.-M."/>
        </authorList>
    </citation>
    <scope>NUCLEOTIDE SEQUENCE [LARGE SCALE GENOMIC DNA]</scope>
    <source>
        <strain evidence="3">YM2019G1</strain>
    </source>
</reference>
<organism evidence="3 4">
    <name type="scientific">Hibiscus syriacus</name>
    <name type="common">Rose of Sharon</name>
    <dbReference type="NCBI Taxonomy" id="106335"/>
    <lineage>
        <taxon>Eukaryota</taxon>
        <taxon>Viridiplantae</taxon>
        <taxon>Streptophyta</taxon>
        <taxon>Embryophyta</taxon>
        <taxon>Tracheophyta</taxon>
        <taxon>Spermatophyta</taxon>
        <taxon>Magnoliopsida</taxon>
        <taxon>eudicotyledons</taxon>
        <taxon>Gunneridae</taxon>
        <taxon>Pentapetalae</taxon>
        <taxon>rosids</taxon>
        <taxon>malvids</taxon>
        <taxon>Malvales</taxon>
        <taxon>Malvaceae</taxon>
        <taxon>Malvoideae</taxon>
        <taxon>Hibiscus</taxon>
    </lineage>
</organism>
<sequence length="112" mass="12500">MTGAGLFLQQRPPVQAPPPSAAAPSLTSHSSHHDEVRTIFIMFMHEDVKERELQNLLRWLPGFEASQVSYKGEKPKGFALFSNAEFAVAAKDAFQKMVFDAKLKSFLHIENG</sequence>
<dbReference type="InterPro" id="IPR035979">
    <property type="entry name" value="RBD_domain_sf"/>
</dbReference>
<dbReference type="Gene3D" id="3.30.70.330">
    <property type="match status" value="1"/>
</dbReference>
<dbReference type="EMBL" id="VEPZ02000001">
    <property type="protein sequence ID" value="KAE8736507.1"/>
    <property type="molecule type" value="Genomic_DNA"/>
</dbReference>
<feature type="region of interest" description="Disordered" evidence="2">
    <location>
        <begin position="1"/>
        <end position="31"/>
    </location>
</feature>
<dbReference type="InterPro" id="IPR012677">
    <property type="entry name" value="Nucleotide-bd_a/b_plait_sf"/>
</dbReference>
<dbReference type="Proteomes" id="UP000436088">
    <property type="component" value="Unassembled WGS sequence"/>
</dbReference>
<keyword evidence="4" id="KW-1185">Reference proteome</keyword>
<evidence type="ECO:0000256" key="1">
    <source>
        <dbReference type="ARBA" id="ARBA00022884"/>
    </source>
</evidence>
<name>A0A6A3D751_HIBSY</name>
<accession>A0A6A3D751</accession>
<dbReference type="SUPFAM" id="SSF54928">
    <property type="entry name" value="RNA-binding domain, RBD"/>
    <property type="match status" value="1"/>
</dbReference>
<protein>
    <submittedName>
        <fullName evidence="3">Uncharacterized protein</fullName>
    </submittedName>
</protein>
<comment type="caution">
    <text evidence="3">The sequence shown here is derived from an EMBL/GenBank/DDBJ whole genome shotgun (WGS) entry which is preliminary data.</text>
</comment>
<evidence type="ECO:0000256" key="2">
    <source>
        <dbReference type="SAM" id="MobiDB-lite"/>
    </source>
</evidence>